<evidence type="ECO:0000256" key="1">
    <source>
        <dbReference type="SAM" id="MobiDB-lite"/>
    </source>
</evidence>
<dbReference type="AntiFam" id="ANF00132">
    <property type="entry name" value="Shadow ORF (opposite rne)"/>
</dbReference>
<name>A0A1J5QER6_9ZZZZ</name>
<proteinExistence type="predicted"/>
<protein>
    <submittedName>
        <fullName evidence="2">Uncharacterized protein</fullName>
    </submittedName>
</protein>
<feature type="compositionally biased region" description="Low complexity" evidence="1">
    <location>
        <begin position="307"/>
        <end position="324"/>
    </location>
</feature>
<dbReference type="EMBL" id="MLJW01000862">
    <property type="protein sequence ID" value="OIQ81952.1"/>
    <property type="molecule type" value="Genomic_DNA"/>
</dbReference>
<evidence type="ECO:0000313" key="2">
    <source>
        <dbReference type="EMBL" id="OIQ81952.1"/>
    </source>
</evidence>
<sequence>MLDLEAREQRQVVAVALDAADVVGHHVRHELVRLLVDVLGVDQDLADVAGEVIADRAYDQRRFLVDQEGAFLRIAGLVDRAPQLQQVVQVPLQFLDAAADAGGARDQAHPVGMLELIHGLAQFLAVIALDAPAHSAAAGIVRHQHQVTAGQRNEGGQRRALVAALLFFDLDQHFLALTNHVLDPRLRRRNAFLEIAARDFLERQKTVALLAVIDEAGLERGLDAGHDGAVDIALALLAAGLLDVDVEQPLAFDDRDAQLLGLRRVEQHAFHIRTLHPVVADGLRDEQWVTWTRLAQRSRFGRTGERPQAAAPPSAPQCAASPACGARLPCSRPRTRRVPERSGAAVVGGSGGAGHGDRAAGRGPRRKAGSVGILFVLLRRSLFAPARQLRRGRSGARNGGGRAACRAGAGSVSHRAGVAPHAAALRARA</sequence>
<accession>A0A1J5QER6</accession>
<feature type="region of interest" description="Disordered" evidence="1">
    <location>
        <begin position="300"/>
        <end position="366"/>
    </location>
</feature>
<organism evidence="2">
    <name type="scientific">mine drainage metagenome</name>
    <dbReference type="NCBI Taxonomy" id="410659"/>
    <lineage>
        <taxon>unclassified sequences</taxon>
        <taxon>metagenomes</taxon>
        <taxon>ecological metagenomes</taxon>
    </lineage>
</organism>
<comment type="caution">
    <text evidence="2">The sequence shown here is derived from an EMBL/GenBank/DDBJ whole genome shotgun (WGS) entry which is preliminary data.</text>
</comment>
<dbReference type="AlphaFoldDB" id="A0A1J5QER6"/>
<reference evidence="2" key="1">
    <citation type="submission" date="2016-10" db="EMBL/GenBank/DDBJ databases">
        <title>Sequence of Gallionella enrichment culture.</title>
        <authorList>
            <person name="Poehlein A."/>
            <person name="Muehling M."/>
            <person name="Daniel R."/>
        </authorList>
    </citation>
    <scope>NUCLEOTIDE SEQUENCE</scope>
</reference>
<gene>
    <name evidence="2" type="ORF">GALL_362810</name>
</gene>